<comment type="subcellular location">
    <subcellularLocation>
        <location evidence="1">Membrane</location>
        <topology evidence="1">Multi-pass membrane protein</topology>
    </subcellularLocation>
</comment>
<dbReference type="PANTHER" id="PTHR43701:SF5">
    <property type="entry name" value="MEMBRANE TRANSPORTER PROTEIN-RELATED"/>
    <property type="match status" value="1"/>
</dbReference>
<evidence type="ECO:0000256" key="4">
    <source>
        <dbReference type="ARBA" id="ARBA00023136"/>
    </source>
</evidence>
<dbReference type="AlphaFoldDB" id="A0A381QCR9"/>
<evidence type="ECO:0008006" key="7">
    <source>
        <dbReference type="Google" id="ProtNLM"/>
    </source>
</evidence>
<protein>
    <recommendedName>
        <fullName evidence="7">Membrane transporter protein</fullName>
    </recommendedName>
</protein>
<feature type="transmembrane region" description="Helical" evidence="5">
    <location>
        <begin position="195"/>
        <end position="215"/>
    </location>
</feature>
<keyword evidence="2 5" id="KW-0812">Transmembrane</keyword>
<feature type="transmembrane region" description="Helical" evidence="5">
    <location>
        <begin position="62"/>
        <end position="80"/>
    </location>
</feature>
<evidence type="ECO:0000256" key="5">
    <source>
        <dbReference type="SAM" id="Phobius"/>
    </source>
</evidence>
<feature type="transmembrane region" description="Helical" evidence="5">
    <location>
        <begin position="167"/>
        <end position="188"/>
    </location>
</feature>
<dbReference type="PANTHER" id="PTHR43701">
    <property type="entry name" value="MEMBRANE TRANSPORTER PROTEIN MJ0441-RELATED"/>
    <property type="match status" value="1"/>
</dbReference>
<accession>A0A381QCR9</accession>
<feature type="transmembrane region" description="Helical" evidence="5">
    <location>
        <begin position="227"/>
        <end position="246"/>
    </location>
</feature>
<reference evidence="6" key="1">
    <citation type="submission" date="2018-05" db="EMBL/GenBank/DDBJ databases">
        <authorList>
            <person name="Lanie J.A."/>
            <person name="Ng W.-L."/>
            <person name="Kazmierczak K.M."/>
            <person name="Andrzejewski T.M."/>
            <person name="Davidsen T.M."/>
            <person name="Wayne K.J."/>
            <person name="Tettelin H."/>
            <person name="Glass J.I."/>
            <person name="Rusch D."/>
            <person name="Podicherti R."/>
            <person name="Tsui H.-C.T."/>
            <person name="Winkler M.E."/>
        </authorList>
    </citation>
    <scope>NUCLEOTIDE SEQUENCE</scope>
</reference>
<feature type="transmembrane region" description="Helical" evidence="5">
    <location>
        <begin position="27"/>
        <end position="50"/>
    </location>
</feature>
<name>A0A381QCR9_9ZZZZ</name>
<keyword evidence="4 5" id="KW-0472">Membrane</keyword>
<dbReference type="Pfam" id="PF01925">
    <property type="entry name" value="TauE"/>
    <property type="match status" value="1"/>
</dbReference>
<evidence type="ECO:0000313" key="6">
    <source>
        <dbReference type="EMBL" id="SUZ77131.1"/>
    </source>
</evidence>
<evidence type="ECO:0000256" key="3">
    <source>
        <dbReference type="ARBA" id="ARBA00022989"/>
    </source>
</evidence>
<feature type="transmembrane region" description="Helical" evidence="5">
    <location>
        <begin position="92"/>
        <end position="109"/>
    </location>
</feature>
<organism evidence="6">
    <name type="scientific">marine metagenome</name>
    <dbReference type="NCBI Taxonomy" id="408172"/>
    <lineage>
        <taxon>unclassified sequences</taxon>
        <taxon>metagenomes</taxon>
        <taxon>ecological metagenomes</taxon>
    </lineage>
</organism>
<evidence type="ECO:0000256" key="2">
    <source>
        <dbReference type="ARBA" id="ARBA00022692"/>
    </source>
</evidence>
<dbReference type="InterPro" id="IPR051598">
    <property type="entry name" value="TSUP/Inactive_protease-like"/>
</dbReference>
<evidence type="ECO:0000256" key="1">
    <source>
        <dbReference type="ARBA" id="ARBA00004141"/>
    </source>
</evidence>
<dbReference type="GO" id="GO:0016020">
    <property type="term" value="C:membrane"/>
    <property type="evidence" value="ECO:0007669"/>
    <property type="project" value="UniProtKB-SubCell"/>
</dbReference>
<feature type="transmembrane region" description="Helical" evidence="5">
    <location>
        <begin position="130"/>
        <end position="155"/>
    </location>
</feature>
<proteinExistence type="predicted"/>
<dbReference type="EMBL" id="UINC01001305">
    <property type="protein sequence ID" value="SUZ77131.1"/>
    <property type="molecule type" value="Genomic_DNA"/>
</dbReference>
<gene>
    <name evidence="6" type="ORF">METZ01_LOCUS29985</name>
</gene>
<dbReference type="InterPro" id="IPR002781">
    <property type="entry name" value="TM_pro_TauE-like"/>
</dbReference>
<keyword evidence="3 5" id="KW-1133">Transmembrane helix</keyword>
<sequence length="248" mass="26951">MLVLAFFVTAVLYASVGFGGGSTYNALLILTNIDYTLVPVIALFCNLIVVSGNSIRYYQNQLIPWKFTLPVILISIPFAWLGGKTIINKDLFILILAWTLLISGLLMLLRQKEIVNPSKLLDSFIGKTSSLIVSAALGFLAGLVGVGGGIFFAPLLYLSKALPTKNIAAFASFFILVNSVSGLIGQFMKHNNAEIFLDVMGHGWLFIAVLIGGQIGSRLSIKKFKPIIIRRLTALLVIYVGCRLLLLA</sequence>